<accession>A0A183EJJ3</accession>
<dbReference type="AlphaFoldDB" id="A0A183EJJ3"/>
<keyword evidence="1" id="KW-1133">Transmembrane helix</keyword>
<sequence length="91" mass="10194">MTVENIQRAVAAASTANSMEETAVEDLLRIPTHHLLPIFLMAFILLILLAAILYDCKADRDRCRKRSGSESDKTGVYLYDGETGESRIYTE</sequence>
<dbReference type="OrthoDB" id="5852119at2759"/>
<evidence type="ECO:0000313" key="4">
    <source>
        <dbReference type="WBParaSite" id="GPUH_0002115901-mRNA-1"/>
    </source>
</evidence>
<organism evidence="4">
    <name type="scientific">Gongylonema pulchrum</name>
    <dbReference type="NCBI Taxonomy" id="637853"/>
    <lineage>
        <taxon>Eukaryota</taxon>
        <taxon>Metazoa</taxon>
        <taxon>Ecdysozoa</taxon>
        <taxon>Nematoda</taxon>
        <taxon>Chromadorea</taxon>
        <taxon>Rhabditida</taxon>
        <taxon>Spirurina</taxon>
        <taxon>Spiruromorpha</taxon>
        <taxon>Spiruroidea</taxon>
        <taxon>Gongylonematidae</taxon>
        <taxon>Gongylonema</taxon>
    </lineage>
</organism>
<proteinExistence type="predicted"/>
<evidence type="ECO:0000313" key="3">
    <source>
        <dbReference type="Proteomes" id="UP000271098"/>
    </source>
</evidence>
<dbReference type="EMBL" id="UYRT01091903">
    <property type="protein sequence ID" value="VDN37566.1"/>
    <property type="molecule type" value="Genomic_DNA"/>
</dbReference>
<dbReference type="Proteomes" id="UP000271098">
    <property type="component" value="Unassembled WGS sequence"/>
</dbReference>
<keyword evidence="1" id="KW-0812">Transmembrane</keyword>
<reference evidence="2 3" key="2">
    <citation type="submission" date="2018-11" db="EMBL/GenBank/DDBJ databases">
        <authorList>
            <consortium name="Pathogen Informatics"/>
        </authorList>
    </citation>
    <scope>NUCLEOTIDE SEQUENCE [LARGE SCALE GENOMIC DNA]</scope>
</reference>
<protein>
    <submittedName>
        <fullName evidence="2 4">Uncharacterized protein</fullName>
    </submittedName>
</protein>
<evidence type="ECO:0000256" key="1">
    <source>
        <dbReference type="SAM" id="Phobius"/>
    </source>
</evidence>
<dbReference type="WBParaSite" id="GPUH_0002115901-mRNA-1">
    <property type="protein sequence ID" value="GPUH_0002115901-mRNA-1"/>
    <property type="gene ID" value="GPUH_0002115901"/>
</dbReference>
<keyword evidence="1" id="KW-0472">Membrane</keyword>
<gene>
    <name evidence="2" type="ORF">GPUH_LOCUS21133</name>
</gene>
<feature type="transmembrane region" description="Helical" evidence="1">
    <location>
        <begin position="35"/>
        <end position="56"/>
    </location>
</feature>
<reference evidence="4" key="1">
    <citation type="submission" date="2016-06" db="UniProtKB">
        <authorList>
            <consortium name="WormBaseParasite"/>
        </authorList>
    </citation>
    <scope>IDENTIFICATION</scope>
</reference>
<evidence type="ECO:0000313" key="2">
    <source>
        <dbReference type="EMBL" id="VDN37566.1"/>
    </source>
</evidence>
<name>A0A183EJJ3_9BILA</name>
<keyword evidence="3" id="KW-1185">Reference proteome</keyword>